<organism evidence="2 3">
    <name type="scientific">Pedobacter albus</name>
    <dbReference type="NCBI Taxonomy" id="3113905"/>
    <lineage>
        <taxon>Bacteria</taxon>
        <taxon>Pseudomonadati</taxon>
        <taxon>Bacteroidota</taxon>
        <taxon>Sphingobacteriia</taxon>
        <taxon>Sphingobacteriales</taxon>
        <taxon>Sphingobacteriaceae</taxon>
        <taxon>Pedobacter</taxon>
    </lineage>
</organism>
<protein>
    <submittedName>
        <fullName evidence="2">Outer membrane beta-barrel protein</fullName>
    </submittedName>
</protein>
<reference evidence="2 3" key="1">
    <citation type="submission" date="2024-01" db="EMBL/GenBank/DDBJ databases">
        <title>Pedobacter sp. nov., isolated from fresh soil.</title>
        <authorList>
            <person name="Le N.T.T."/>
        </authorList>
    </citation>
    <scope>NUCLEOTIDE SEQUENCE [LARGE SCALE GENOMIC DNA]</scope>
    <source>
        <strain evidence="2 3">KR3-3</strain>
    </source>
</reference>
<dbReference type="SUPFAM" id="SSF56935">
    <property type="entry name" value="Porins"/>
    <property type="match status" value="1"/>
</dbReference>
<dbReference type="Pfam" id="PF14905">
    <property type="entry name" value="OMP_b-brl_3"/>
    <property type="match status" value="1"/>
</dbReference>
<keyword evidence="3" id="KW-1185">Reference proteome</keyword>
<dbReference type="Proteomes" id="UP001336835">
    <property type="component" value="Unassembled WGS sequence"/>
</dbReference>
<feature type="domain" description="Outer membrane protein beta-barrel" evidence="1">
    <location>
        <begin position="416"/>
        <end position="871"/>
    </location>
</feature>
<dbReference type="InterPro" id="IPR008969">
    <property type="entry name" value="CarboxyPept-like_regulatory"/>
</dbReference>
<proteinExistence type="predicted"/>
<evidence type="ECO:0000313" key="3">
    <source>
        <dbReference type="Proteomes" id="UP001336835"/>
    </source>
</evidence>
<sequence>MHLFRFVLILSIALSGGFFQLKAQTLHKLGGSIIDTAGKPISEANIQLIAGADTLRTTSNKEGHFSFKDIKATKITLNISIIGYERYGASHELKEKATTLEPVMLKNAGEMLKEVVIRPKPQPIRIKKDTIEYDAAAFNVMEDDRVTELLKQLPGMEVDDDDNVKTMGKEMTKLRVNGKDFFTNNVKDFISKLPASIVAKIQVIDDYGDQANFTGIKVGEPVKMLNIVTKPGMDKGVFGTIGTIGGTNNQYGAKLNSNIWRDETQIGFNGGFNKANNGAGSSKNSNANGSYLDKIGKNINSNLNYNFGNMQNDSQRESLIETTNTLGTIFNQTSNTGNNKTNNNSLAWGLQSSTKKRFFIVNLGLGQSNGANSSQSFAKQTGIVKQDLNDESKSSTRTPNVNVGLSWSQRFLKTKNNVSLSFNASRGIANNDQQINSHTTYYDPSSGAMVKDSILNRLIDSQNKSTNLGGGLSFSQTLGKKDTIASRNLNISYNFSVGNVENSLLTYVTDAQGIPHYVDTLSNRYHSTNITQSAGISYSYNTKKLSYNLGINVQPSLMKGKYEDRDERISNSALNYSPTLNVSYRMSPSNSFTAYYNGSSRAPGFYQLQPVKNTQNLQNIVIGNPELKPSFSHAINLNYNLVGLKTGKSLQVGIGASGVQNQIVTNVILRRDTLNSLKQETHYENTNGAYNVNGNYALTLPFGNRKYNVAIRGNVGYSQNVSFTDNVKLFNRGVNFSQALNSGYNSKKFSVNGSVNYSLSTNNYSLQQQNIRNIENWFFNLTTRANLFKGFNIGLNGSKRINSGYALGNNNPLIINASISQAFFKKKSATLTIQGYDLLKQGNNLSRYVSGNSIVDSRSNQLTRYFTFNLSLNLQQFGSK</sequence>
<name>A0ABU7ID38_9SPHI</name>
<dbReference type="EMBL" id="JAZDQT010000004">
    <property type="protein sequence ID" value="MEE1947269.1"/>
    <property type="molecule type" value="Genomic_DNA"/>
</dbReference>
<accession>A0ABU7ID38</accession>
<dbReference type="Gene3D" id="2.60.40.1120">
    <property type="entry name" value="Carboxypeptidase-like, regulatory domain"/>
    <property type="match status" value="1"/>
</dbReference>
<dbReference type="RefSeq" id="WP_330109557.1">
    <property type="nucleotide sequence ID" value="NZ_JAZDQT010000004.1"/>
</dbReference>
<dbReference type="InterPro" id="IPR041700">
    <property type="entry name" value="OMP_b-brl_3"/>
</dbReference>
<evidence type="ECO:0000259" key="1">
    <source>
        <dbReference type="Pfam" id="PF14905"/>
    </source>
</evidence>
<dbReference type="SUPFAM" id="SSF49464">
    <property type="entry name" value="Carboxypeptidase regulatory domain-like"/>
    <property type="match status" value="1"/>
</dbReference>
<comment type="caution">
    <text evidence="2">The sequence shown here is derived from an EMBL/GenBank/DDBJ whole genome shotgun (WGS) entry which is preliminary data.</text>
</comment>
<evidence type="ECO:0000313" key="2">
    <source>
        <dbReference type="EMBL" id="MEE1947269.1"/>
    </source>
</evidence>
<dbReference type="Pfam" id="PF13715">
    <property type="entry name" value="CarbopepD_reg_2"/>
    <property type="match status" value="1"/>
</dbReference>
<gene>
    <name evidence="2" type="ORF">VRU48_19240</name>
</gene>